<dbReference type="PANTHER" id="PTHR15710">
    <property type="entry name" value="E3 UBIQUITIN-PROTEIN LIGASE PRAJA"/>
    <property type="match status" value="1"/>
</dbReference>
<dbReference type="InterPro" id="IPR001841">
    <property type="entry name" value="Znf_RING"/>
</dbReference>
<dbReference type="GO" id="GO:0061630">
    <property type="term" value="F:ubiquitin protein ligase activity"/>
    <property type="evidence" value="ECO:0007669"/>
    <property type="project" value="UniProtKB-EC"/>
</dbReference>
<sequence>MSSSHYEWEAWQIEVEDCEEDDPIEEDSSICPVFSIEIFANIVSDEPTMMEQVLVPQGQLTQASNSTSWSAISSKLSQMHVPLSLHATVTQKIIDCARSAITETHNKNRNNIPIIVALSPVRLIMDEDVRPRGASKEAIDALDKVEDGEFTGQCVICLEEIWDGMNARRMPCSHVYHQACIVSWLDKSNFCPLCRFQMPV</sequence>
<dbReference type="AlphaFoldDB" id="A0A1R3K5P0"/>
<evidence type="ECO:0000259" key="7">
    <source>
        <dbReference type="PROSITE" id="PS50089"/>
    </source>
</evidence>
<evidence type="ECO:0000256" key="6">
    <source>
        <dbReference type="PROSITE-ProRule" id="PRU00175"/>
    </source>
</evidence>
<dbReference type="PROSITE" id="PS50089">
    <property type="entry name" value="ZF_RING_2"/>
    <property type="match status" value="1"/>
</dbReference>
<evidence type="ECO:0000313" key="9">
    <source>
        <dbReference type="Proteomes" id="UP000187203"/>
    </source>
</evidence>
<dbReference type="EC" id="2.3.2.27" evidence="2"/>
<dbReference type="SMART" id="SM00184">
    <property type="entry name" value="RING"/>
    <property type="match status" value="1"/>
</dbReference>
<dbReference type="InterPro" id="IPR013083">
    <property type="entry name" value="Znf_RING/FYVE/PHD"/>
</dbReference>
<keyword evidence="9" id="KW-1185">Reference proteome</keyword>
<evidence type="ECO:0000256" key="1">
    <source>
        <dbReference type="ARBA" id="ARBA00000900"/>
    </source>
</evidence>
<reference evidence="9" key="1">
    <citation type="submission" date="2013-09" db="EMBL/GenBank/DDBJ databases">
        <title>Corchorus olitorius genome sequencing.</title>
        <authorList>
            <person name="Alam M."/>
            <person name="Haque M.S."/>
            <person name="Islam M.S."/>
            <person name="Emdad E.M."/>
            <person name="Islam M.M."/>
            <person name="Ahmed B."/>
            <person name="Halim A."/>
            <person name="Hossen Q.M.M."/>
            <person name="Hossain M.Z."/>
            <person name="Ahmed R."/>
            <person name="Khan M.M."/>
            <person name="Islam R."/>
            <person name="Rashid M.M."/>
            <person name="Khan S.A."/>
            <person name="Rahman M.S."/>
            <person name="Alam M."/>
            <person name="Yahiya A.S."/>
            <person name="Khan M.S."/>
            <person name="Azam M.S."/>
            <person name="Haque T."/>
            <person name="Lashkar M.Z.H."/>
            <person name="Akhand A.I."/>
            <person name="Morshed G."/>
            <person name="Roy S."/>
            <person name="Uddin K.S."/>
            <person name="Rabeya T."/>
            <person name="Hossain A.S."/>
            <person name="Chowdhury A."/>
            <person name="Snigdha A.R."/>
            <person name="Mortoza M.S."/>
            <person name="Matin S.A."/>
            <person name="Hoque S.M.E."/>
            <person name="Islam M.K."/>
            <person name="Roy D.K."/>
            <person name="Haider R."/>
            <person name="Moosa M.M."/>
            <person name="Elias S.M."/>
            <person name="Hasan A.M."/>
            <person name="Jahan S."/>
            <person name="Shafiuddin M."/>
            <person name="Mahmood N."/>
            <person name="Shommy N.S."/>
        </authorList>
    </citation>
    <scope>NUCLEOTIDE SEQUENCE [LARGE SCALE GENOMIC DNA]</scope>
    <source>
        <strain evidence="9">cv. O-4</strain>
    </source>
</reference>
<dbReference type="PANTHER" id="PTHR15710:SF77">
    <property type="entry name" value="RING-H2 FINGER PROTEIN ATL21B"/>
    <property type="match status" value="1"/>
</dbReference>
<dbReference type="Gene3D" id="3.30.40.10">
    <property type="entry name" value="Zinc/RING finger domain, C3HC4 (zinc finger)"/>
    <property type="match status" value="1"/>
</dbReference>
<dbReference type="SUPFAM" id="SSF57850">
    <property type="entry name" value="RING/U-box"/>
    <property type="match status" value="1"/>
</dbReference>
<evidence type="ECO:0000256" key="4">
    <source>
        <dbReference type="ARBA" id="ARBA00022771"/>
    </source>
</evidence>
<organism evidence="8 9">
    <name type="scientific">Corchorus olitorius</name>
    <dbReference type="NCBI Taxonomy" id="93759"/>
    <lineage>
        <taxon>Eukaryota</taxon>
        <taxon>Viridiplantae</taxon>
        <taxon>Streptophyta</taxon>
        <taxon>Embryophyta</taxon>
        <taxon>Tracheophyta</taxon>
        <taxon>Spermatophyta</taxon>
        <taxon>Magnoliopsida</taxon>
        <taxon>eudicotyledons</taxon>
        <taxon>Gunneridae</taxon>
        <taxon>Pentapetalae</taxon>
        <taxon>rosids</taxon>
        <taxon>malvids</taxon>
        <taxon>Malvales</taxon>
        <taxon>Malvaceae</taxon>
        <taxon>Grewioideae</taxon>
        <taxon>Apeibeae</taxon>
        <taxon>Corchorus</taxon>
    </lineage>
</organism>
<dbReference type="GO" id="GO:0016567">
    <property type="term" value="P:protein ubiquitination"/>
    <property type="evidence" value="ECO:0007669"/>
    <property type="project" value="TreeGrafter"/>
</dbReference>
<comment type="caution">
    <text evidence="8">The sequence shown here is derived from an EMBL/GenBank/DDBJ whole genome shotgun (WGS) entry which is preliminary data.</text>
</comment>
<proteinExistence type="predicted"/>
<accession>A0A1R3K5P0</accession>
<feature type="domain" description="RING-type" evidence="7">
    <location>
        <begin position="154"/>
        <end position="195"/>
    </location>
</feature>
<dbReference type="STRING" id="93759.A0A1R3K5P0"/>
<evidence type="ECO:0000313" key="8">
    <source>
        <dbReference type="EMBL" id="OMP02298.1"/>
    </source>
</evidence>
<dbReference type="CDD" id="cd16454">
    <property type="entry name" value="RING-H2_PA-TM-RING"/>
    <property type="match status" value="1"/>
</dbReference>
<name>A0A1R3K5P0_9ROSI</name>
<protein>
    <recommendedName>
        <fullName evidence="2">RING-type E3 ubiquitin transferase</fullName>
        <ecNumber evidence="2">2.3.2.27</ecNumber>
    </recommendedName>
</protein>
<dbReference type="GO" id="GO:0005737">
    <property type="term" value="C:cytoplasm"/>
    <property type="evidence" value="ECO:0007669"/>
    <property type="project" value="TreeGrafter"/>
</dbReference>
<keyword evidence="3" id="KW-0479">Metal-binding</keyword>
<evidence type="ECO:0000256" key="3">
    <source>
        <dbReference type="ARBA" id="ARBA00022723"/>
    </source>
</evidence>
<dbReference type="EMBL" id="AWUE01014656">
    <property type="protein sequence ID" value="OMP02298.1"/>
    <property type="molecule type" value="Genomic_DNA"/>
</dbReference>
<comment type="catalytic activity">
    <reaction evidence="1">
        <text>S-ubiquitinyl-[E2 ubiquitin-conjugating enzyme]-L-cysteine + [acceptor protein]-L-lysine = [E2 ubiquitin-conjugating enzyme]-L-cysteine + N(6)-ubiquitinyl-[acceptor protein]-L-lysine.</text>
        <dbReference type="EC" id="2.3.2.27"/>
    </reaction>
</comment>
<keyword evidence="4 6" id="KW-0863">Zinc-finger</keyword>
<dbReference type="Proteomes" id="UP000187203">
    <property type="component" value="Unassembled WGS sequence"/>
</dbReference>
<dbReference type="GO" id="GO:0008270">
    <property type="term" value="F:zinc ion binding"/>
    <property type="evidence" value="ECO:0007669"/>
    <property type="project" value="UniProtKB-KW"/>
</dbReference>
<evidence type="ECO:0000256" key="2">
    <source>
        <dbReference type="ARBA" id="ARBA00012483"/>
    </source>
</evidence>
<dbReference type="Pfam" id="PF13639">
    <property type="entry name" value="zf-RING_2"/>
    <property type="match status" value="1"/>
</dbReference>
<dbReference type="OrthoDB" id="1149625at2759"/>
<gene>
    <name evidence="8" type="ORF">COLO4_11210</name>
</gene>
<keyword evidence="5" id="KW-0862">Zinc</keyword>
<evidence type="ECO:0000256" key="5">
    <source>
        <dbReference type="ARBA" id="ARBA00022833"/>
    </source>
</evidence>